<dbReference type="EMBL" id="KI657556">
    <property type="protein sequence ID" value="ETN86440.1"/>
    <property type="molecule type" value="Genomic_DNA"/>
</dbReference>
<evidence type="ECO:0000313" key="3">
    <source>
        <dbReference type="Proteomes" id="UP000053676"/>
    </source>
</evidence>
<organism evidence="2 3">
    <name type="scientific">Necator americanus</name>
    <name type="common">Human hookworm</name>
    <dbReference type="NCBI Taxonomy" id="51031"/>
    <lineage>
        <taxon>Eukaryota</taxon>
        <taxon>Metazoa</taxon>
        <taxon>Ecdysozoa</taxon>
        <taxon>Nematoda</taxon>
        <taxon>Chromadorea</taxon>
        <taxon>Rhabditida</taxon>
        <taxon>Rhabditina</taxon>
        <taxon>Rhabditomorpha</taxon>
        <taxon>Strongyloidea</taxon>
        <taxon>Ancylostomatidae</taxon>
        <taxon>Bunostominae</taxon>
        <taxon>Necator</taxon>
    </lineage>
</organism>
<protein>
    <submittedName>
        <fullName evidence="2">Uncharacterized protein</fullName>
    </submittedName>
</protein>
<feature type="region of interest" description="Disordered" evidence="1">
    <location>
        <begin position="1"/>
        <end position="78"/>
    </location>
</feature>
<name>W2TWJ3_NECAM</name>
<evidence type="ECO:0000313" key="2">
    <source>
        <dbReference type="EMBL" id="ETN86440.1"/>
    </source>
</evidence>
<feature type="region of interest" description="Disordered" evidence="1">
    <location>
        <begin position="194"/>
        <end position="226"/>
    </location>
</feature>
<feature type="compositionally biased region" description="Basic and acidic residues" evidence="1">
    <location>
        <begin position="14"/>
        <end position="23"/>
    </location>
</feature>
<dbReference type="KEGG" id="nai:NECAME_16342"/>
<sequence>MGALSRMARAQAQDNHDRGYGHDRRIRREPRSEEAATASLPAAHRARARSRPRNRTRLYESGALHRPGRRSRMAQCARKRTDRFPYAGRARRDRRPVVLAARRAIGRETMARTPRPGARRHLSGRRTENGRRHRAHARLRGDRLGVGHDRSRQPGVYARHATDAICRRCAWCLARSAPPGRTARATGVSGLALGAPHAQGNGAARHRRIDGGSRRGANAHGTRESADLAQYVRGGPVRARRGYRSGGAVARLPAADLRGAAPSRMENVGGTRSVPARVYAGGRGVKRRVGLRLCV</sequence>
<evidence type="ECO:0000256" key="1">
    <source>
        <dbReference type="SAM" id="MobiDB-lite"/>
    </source>
</evidence>
<dbReference type="Proteomes" id="UP000053676">
    <property type="component" value="Unassembled WGS sequence"/>
</dbReference>
<gene>
    <name evidence="2" type="ORF">NECAME_16342</name>
</gene>
<dbReference type="AlphaFoldDB" id="W2TWJ3"/>
<feature type="compositionally biased region" description="Basic residues" evidence="1">
    <location>
        <begin position="66"/>
        <end position="78"/>
    </location>
</feature>
<feature type="compositionally biased region" description="Basic residues" evidence="1">
    <location>
        <begin position="44"/>
        <end position="56"/>
    </location>
</feature>
<accession>W2TWJ3</accession>
<reference evidence="3" key="1">
    <citation type="journal article" date="2014" name="Nat. Genet.">
        <title>Genome of the human hookworm Necator americanus.</title>
        <authorList>
            <person name="Tang Y.T."/>
            <person name="Gao X."/>
            <person name="Rosa B.A."/>
            <person name="Abubucker S."/>
            <person name="Hallsworth-Pepin K."/>
            <person name="Martin J."/>
            <person name="Tyagi R."/>
            <person name="Heizer E."/>
            <person name="Zhang X."/>
            <person name="Bhonagiri-Palsikar V."/>
            <person name="Minx P."/>
            <person name="Warren W.C."/>
            <person name="Wang Q."/>
            <person name="Zhan B."/>
            <person name="Hotez P.J."/>
            <person name="Sternberg P.W."/>
            <person name="Dougall A."/>
            <person name="Gaze S.T."/>
            <person name="Mulvenna J."/>
            <person name="Sotillo J."/>
            <person name="Ranganathan S."/>
            <person name="Rabelo E.M."/>
            <person name="Wilson R.K."/>
            <person name="Felgner P.L."/>
            <person name="Bethony J."/>
            <person name="Hawdon J.M."/>
            <person name="Gasser R.B."/>
            <person name="Loukas A."/>
            <person name="Mitreva M."/>
        </authorList>
    </citation>
    <scope>NUCLEOTIDE SEQUENCE [LARGE SCALE GENOMIC DNA]</scope>
</reference>
<keyword evidence="3" id="KW-1185">Reference proteome</keyword>
<proteinExistence type="predicted"/>
<feature type="region of interest" description="Disordered" evidence="1">
    <location>
        <begin position="112"/>
        <end position="135"/>
    </location>
</feature>